<name>A0A9P4U093_9PEZI</name>
<dbReference type="AlphaFoldDB" id="A0A9P4U093"/>
<feature type="region of interest" description="Disordered" evidence="1">
    <location>
        <begin position="437"/>
        <end position="463"/>
    </location>
</feature>
<evidence type="ECO:0000313" key="2">
    <source>
        <dbReference type="EMBL" id="KAF2432216.1"/>
    </source>
</evidence>
<comment type="caution">
    <text evidence="2">The sequence shown here is derived from an EMBL/GenBank/DDBJ whole genome shotgun (WGS) entry which is preliminary data.</text>
</comment>
<dbReference type="InterPro" id="IPR014839">
    <property type="entry name" value="Crt10"/>
</dbReference>
<dbReference type="Pfam" id="PF08728">
    <property type="entry name" value="CRT10"/>
    <property type="match status" value="1"/>
</dbReference>
<gene>
    <name evidence="2" type="ORF">EJ08DRAFT_695669</name>
</gene>
<proteinExistence type="predicted"/>
<dbReference type="EMBL" id="MU007027">
    <property type="protein sequence ID" value="KAF2432216.1"/>
    <property type="molecule type" value="Genomic_DNA"/>
</dbReference>
<sequence>MLFKDFPQKQKDHLRQKEVLIRPLGIQRGHERFRNARNSHSRNGLPKLSTWRLNLIGLSQVHNLFFVAYIDKVHVYTPEYPLQSLSDKPALILSPPRTPTATTGYVDPLHPHSINNLFIDFLGDLEILLLACDDGDVLGYYVNEIQAAINHRDDSDGPDSIDGFDVRCFFQQNVNRSAWGLSIHSKSRKIAISANTHRVTVFTFGLITSEWIDNGSCPDKSFPLTKQDPLVVKREFDGEWVRLHCKWCQTSNFESIEEFFEHVDEWHGWNYNNVERAARDCGDITNAPPRPDHLSRDNDQKFELAPMRHNVPSVAFCNTDDDPTGRLLICGDILGANILWDLQHLQIVEFIKSEYCRGDAESCRCVGHYPHAIWSLSWLDKKSFRKFNDYAPLPNTTQVQDRLWNGDRAMQMTEHNANFSMWKARAQRHPNLVPAASADTDVSDQSEHSDDELPTDFEDDEELGPARLREVQQVQRDLAIADCYGLSSNGHPWDCDSVTAGKAFLDVAKEGPDLRQDVVRGKLRFPCPLFIASSKSTYMSQPYESGLKTKPFVTMSEPLEQSLIHDNHATIHLCHDLEISDRLSFQMNIPELGVLIVGSPKGRVAIFSLGQTTWNARRTKPVYFYRLDHLLPLKSQEDQGSRPESRLAGIAVSPVQGLLGHMDCGLARKWRLLLYYVDHSVLSYELSKKGKSVAGDDDMII</sequence>
<protein>
    <submittedName>
        <fullName evidence="2">Uncharacterized protein</fullName>
    </submittedName>
</protein>
<keyword evidence="3" id="KW-1185">Reference proteome</keyword>
<evidence type="ECO:0000313" key="3">
    <source>
        <dbReference type="Proteomes" id="UP000800235"/>
    </source>
</evidence>
<feature type="compositionally biased region" description="Acidic residues" evidence="1">
    <location>
        <begin position="441"/>
        <end position="463"/>
    </location>
</feature>
<reference evidence="2" key="1">
    <citation type="journal article" date="2020" name="Stud. Mycol.">
        <title>101 Dothideomycetes genomes: a test case for predicting lifestyles and emergence of pathogens.</title>
        <authorList>
            <person name="Haridas S."/>
            <person name="Albert R."/>
            <person name="Binder M."/>
            <person name="Bloem J."/>
            <person name="Labutti K."/>
            <person name="Salamov A."/>
            <person name="Andreopoulos B."/>
            <person name="Baker S."/>
            <person name="Barry K."/>
            <person name="Bills G."/>
            <person name="Bluhm B."/>
            <person name="Cannon C."/>
            <person name="Castanera R."/>
            <person name="Culley D."/>
            <person name="Daum C."/>
            <person name="Ezra D."/>
            <person name="Gonzalez J."/>
            <person name="Henrissat B."/>
            <person name="Kuo A."/>
            <person name="Liang C."/>
            <person name="Lipzen A."/>
            <person name="Lutzoni F."/>
            <person name="Magnuson J."/>
            <person name="Mondo S."/>
            <person name="Nolan M."/>
            <person name="Ohm R."/>
            <person name="Pangilinan J."/>
            <person name="Park H.-J."/>
            <person name="Ramirez L."/>
            <person name="Alfaro M."/>
            <person name="Sun H."/>
            <person name="Tritt A."/>
            <person name="Yoshinaga Y."/>
            <person name="Zwiers L.-H."/>
            <person name="Turgeon B."/>
            <person name="Goodwin S."/>
            <person name="Spatafora J."/>
            <person name="Crous P."/>
            <person name="Grigoriev I."/>
        </authorList>
    </citation>
    <scope>NUCLEOTIDE SEQUENCE</scope>
    <source>
        <strain evidence="2">CBS 130266</strain>
    </source>
</reference>
<evidence type="ECO:0000256" key="1">
    <source>
        <dbReference type="SAM" id="MobiDB-lite"/>
    </source>
</evidence>
<dbReference type="Proteomes" id="UP000800235">
    <property type="component" value="Unassembled WGS sequence"/>
</dbReference>
<accession>A0A9P4U093</accession>
<organism evidence="2 3">
    <name type="scientific">Tothia fuscella</name>
    <dbReference type="NCBI Taxonomy" id="1048955"/>
    <lineage>
        <taxon>Eukaryota</taxon>
        <taxon>Fungi</taxon>
        <taxon>Dikarya</taxon>
        <taxon>Ascomycota</taxon>
        <taxon>Pezizomycotina</taxon>
        <taxon>Dothideomycetes</taxon>
        <taxon>Pleosporomycetidae</taxon>
        <taxon>Venturiales</taxon>
        <taxon>Cylindrosympodiaceae</taxon>
        <taxon>Tothia</taxon>
    </lineage>
</organism>
<dbReference type="OrthoDB" id="5591786at2759"/>